<feature type="compositionally biased region" description="Basic and acidic residues" evidence="2">
    <location>
        <begin position="1002"/>
        <end position="1016"/>
    </location>
</feature>
<feature type="region of interest" description="Disordered" evidence="2">
    <location>
        <begin position="212"/>
        <end position="232"/>
    </location>
</feature>
<feature type="compositionally biased region" description="Polar residues" evidence="2">
    <location>
        <begin position="217"/>
        <end position="229"/>
    </location>
</feature>
<feature type="compositionally biased region" description="Polar residues" evidence="2">
    <location>
        <begin position="1"/>
        <end position="11"/>
    </location>
</feature>
<evidence type="ECO:0000256" key="2">
    <source>
        <dbReference type="SAM" id="MobiDB-lite"/>
    </source>
</evidence>
<organism evidence="3 4">
    <name type="scientific">Skeletonema marinoi</name>
    <dbReference type="NCBI Taxonomy" id="267567"/>
    <lineage>
        <taxon>Eukaryota</taxon>
        <taxon>Sar</taxon>
        <taxon>Stramenopiles</taxon>
        <taxon>Ochrophyta</taxon>
        <taxon>Bacillariophyta</taxon>
        <taxon>Coscinodiscophyceae</taxon>
        <taxon>Thalassiosirophycidae</taxon>
        <taxon>Thalassiosirales</taxon>
        <taxon>Skeletonemataceae</taxon>
        <taxon>Skeletonema</taxon>
        <taxon>Skeletonema marinoi-dohrnii complex</taxon>
    </lineage>
</organism>
<feature type="coiled-coil region" evidence="1">
    <location>
        <begin position="546"/>
        <end position="613"/>
    </location>
</feature>
<feature type="compositionally biased region" description="Basic and acidic residues" evidence="2">
    <location>
        <begin position="753"/>
        <end position="775"/>
    </location>
</feature>
<feature type="compositionally biased region" description="Basic and acidic residues" evidence="2">
    <location>
        <begin position="928"/>
        <end position="937"/>
    </location>
</feature>
<feature type="compositionally biased region" description="Basic and acidic residues" evidence="2">
    <location>
        <begin position="1420"/>
        <end position="1438"/>
    </location>
</feature>
<feature type="compositionally biased region" description="Basic residues" evidence="2">
    <location>
        <begin position="1390"/>
        <end position="1402"/>
    </location>
</feature>
<feature type="compositionally biased region" description="Basic and acidic residues" evidence="2">
    <location>
        <begin position="1498"/>
        <end position="1515"/>
    </location>
</feature>
<dbReference type="EMBL" id="JATAAI010000055">
    <property type="protein sequence ID" value="KAK1732992.1"/>
    <property type="molecule type" value="Genomic_DNA"/>
</dbReference>
<dbReference type="Proteomes" id="UP001224775">
    <property type="component" value="Unassembled WGS sequence"/>
</dbReference>
<evidence type="ECO:0000256" key="1">
    <source>
        <dbReference type="SAM" id="Coils"/>
    </source>
</evidence>
<name>A0AAD8XSN6_9STRA</name>
<feature type="compositionally biased region" description="Low complexity" evidence="2">
    <location>
        <begin position="38"/>
        <end position="77"/>
    </location>
</feature>
<reference evidence="3" key="1">
    <citation type="submission" date="2023-06" db="EMBL/GenBank/DDBJ databases">
        <title>Survivors Of The Sea: Transcriptome response of Skeletonema marinoi to long-term dormancy.</title>
        <authorList>
            <person name="Pinder M.I.M."/>
            <person name="Kourtchenko O."/>
            <person name="Robertson E.K."/>
            <person name="Larsson T."/>
            <person name="Maumus F."/>
            <person name="Osuna-Cruz C.M."/>
            <person name="Vancaester E."/>
            <person name="Stenow R."/>
            <person name="Vandepoele K."/>
            <person name="Ploug H."/>
            <person name="Bruchert V."/>
            <person name="Godhe A."/>
            <person name="Topel M."/>
        </authorList>
    </citation>
    <scope>NUCLEOTIDE SEQUENCE</scope>
    <source>
        <strain evidence="3">R05AC</strain>
    </source>
</reference>
<feature type="compositionally biased region" description="Low complexity" evidence="2">
    <location>
        <begin position="86"/>
        <end position="151"/>
    </location>
</feature>
<feature type="compositionally biased region" description="Basic and acidic residues" evidence="2">
    <location>
        <begin position="1370"/>
        <end position="1389"/>
    </location>
</feature>
<feature type="region of interest" description="Disordered" evidence="2">
    <location>
        <begin position="993"/>
        <end position="1017"/>
    </location>
</feature>
<keyword evidence="4" id="KW-1185">Reference proteome</keyword>
<feature type="compositionally biased region" description="Basic and acidic residues" evidence="2">
    <location>
        <begin position="947"/>
        <end position="960"/>
    </location>
</feature>
<evidence type="ECO:0000313" key="3">
    <source>
        <dbReference type="EMBL" id="KAK1732992.1"/>
    </source>
</evidence>
<feature type="region of interest" description="Disordered" evidence="2">
    <location>
        <begin position="1418"/>
        <end position="1476"/>
    </location>
</feature>
<feature type="region of interest" description="Disordered" evidence="2">
    <location>
        <begin position="914"/>
        <end position="964"/>
    </location>
</feature>
<feature type="compositionally biased region" description="Low complexity" evidence="2">
    <location>
        <begin position="856"/>
        <end position="869"/>
    </location>
</feature>
<feature type="compositionally biased region" description="Basic and acidic residues" evidence="2">
    <location>
        <begin position="296"/>
        <end position="312"/>
    </location>
</feature>
<accession>A0AAD8XSN6</accession>
<feature type="compositionally biased region" description="Polar residues" evidence="2">
    <location>
        <begin position="25"/>
        <end position="37"/>
    </location>
</feature>
<evidence type="ECO:0000313" key="4">
    <source>
        <dbReference type="Proteomes" id="UP001224775"/>
    </source>
</evidence>
<gene>
    <name evidence="3" type="ORF">QTG54_016323</name>
</gene>
<feature type="region of interest" description="Disordered" evidence="2">
    <location>
        <begin position="1370"/>
        <end position="1405"/>
    </location>
</feature>
<feature type="compositionally biased region" description="Basic and acidic residues" evidence="2">
    <location>
        <begin position="1450"/>
        <end position="1476"/>
    </location>
</feature>
<protein>
    <submittedName>
        <fullName evidence="3">Uncharacterized protein</fullName>
    </submittedName>
</protein>
<feature type="region of interest" description="Disordered" evidence="2">
    <location>
        <begin position="296"/>
        <end position="316"/>
    </location>
</feature>
<feature type="region of interest" description="Disordered" evidence="2">
    <location>
        <begin position="1"/>
        <end position="189"/>
    </location>
</feature>
<sequence length="1569" mass="178098">MQAGSQRNTAVRQWAKPDLYGYADTSPSKQNGRMVSNSQQPAAPQMRSPPQSQQPAAPQMRSPPQRMQRQPQQAQSRQPPPGMSYAQQPASPRMPASSPRMQRPPQQQQQRTGQLSSQQMPAASPRMQRPTQQPQSRPQQPTGQPSTQQMPAASPKMQRPPQQTQSKQPPDMDQLRLLAYQQRQQKRRNRVITPNMLKSRPVEIKQNVVMRSKHKGSTGSVTSDTSYRSDMTEKATNLKARIRKKPLEIERLDTLESKETFESLKNDAENKMVLANIMLAEATEAKRKAQLEIAEEKERAKVADDERKNAQKDEEELQKLVKAQAAEERKRYEAIEQKLAAEAEEKRKAHAEALERIAMLEANQKRLDQEHKAALAEAQKQAKIAAEEEKRRQDLEKQRLQLEEQLRISALKDEEKRQTLEAEGKRNAQEEAEERIRLMESEQKRLDQEHKAALAEAQKQAKIAADEEKRRLEVEQHKQVLEEQLRLEVKRQAEIAAATKKRFFKISAAEAEEKTKAQAEAVERIGMLEATHKRLDEEHKVTLAEAQRLAKVAADEEKSRREVEQQKLKLEEKLRIEIERHAMIASSEDKWRLKAAETRKKLEEEAHRQAQIAADEGKKRLEADGRRLQLEEEAQKQAQIAVDEGKKRLEAEQMRLQLEVRLLEEKEKRAVAEETSKWFDIKRLYIGRQAAEAAKLKSPAAKKEADTQSYSGFFVSEGVSNCTTEEEGDDIIRSNSTLKEAVEVEMPSIQESNKLDIEDSWTRPGDKSVTLDKPSKLIGSTSFDVGKLTVRHEVKRGTPSVYSISSSSSAKSQPLTKSLGLKSLWPKNKDTEQEAKSEGPKTKRIDPKQADGHAKSSGSTHDGSTSGTSELVSVTLRDLAAEKGSDLSTVENEDLKLLDQACVQVEKKIEDTINELSQASQEEEEEHAEGKVEEKSSKKPRKFLKSVRKDKAKEGNDTDNVHNSMSRLQQLELDLLELCKEIALKKVEAERLLTESTSESKSASKSESTCESKSESSYKLAIQRGAGMASKEKDVVENFGTIHENEEFKGNETSGEYQMEESIEVMPTLSDTEVISVNTPVSIDESAFAQKPNLLHSGSHIKRNPLKMSKDEKRMVQNTKANADNKFQAENGGASVAVVSEEVFLDGRNVRNEDTIVSNGPPNNTFADYDDPMYDEEVAALVANSNVEMAYEEYEEANDAMAYEAEDVDEFVEETSPPDTYIEIPARRAPVRRVRSKEMAIQTDDYPMTSPRMMSPRMEPRVVMSPRVKSPRPSLPPKRESFLERAAFFGTRACTGGRQTVFACADPCNEKKHQDFNEIDGIRMEMNYYDLNPPAARSILRNGKPSHPQDEEDLVTRAYEDALQRAEAMHLAEREQNAREDNEVREQHSARRQPRKHPKKKIRYDDIMSVDGRYVHASIHAKERRDREQVPRKLEIKPRAQTPRGGRQQVWKEDVASPRKDRWRADVASPREDRWRADVASPREDRWGADVVSPREDRWGADVASPREDMSREDAASTAVVAPWSRSPREDEAYRAWRELSSPKDKKGLGKKMLKGMKKLAKARIVYGD</sequence>
<feature type="compositionally biased region" description="Basic and acidic residues" evidence="2">
    <location>
        <begin position="827"/>
        <end position="854"/>
    </location>
</feature>
<feature type="region of interest" description="Disordered" evidence="2">
    <location>
        <begin position="743"/>
        <end position="871"/>
    </location>
</feature>
<proteinExistence type="predicted"/>
<feature type="region of interest" description="Disordered" evidence="2">
    <location>
        <begin position="1498"/>
        <end position="1525"/>
    </location>
</feature>
<comment type="caution">
    <text evidence="3">The sequence shown here is derived from an EMBL/GenBank/DDBJ whole genome shotgun (WGS) entry which is preliminary data.</text>
</comment>
<keyword evidence="1" id="KW-0175">Coiled coil</keyword>
<feature type="compositionally biased region" description="Low complexity" evidence="2">
    <location>
        <begin position="800"/>
        <end position="812"/>
    </location>
</feature>